<keyword evidence="5" id="KW-1133">Transmembrane helix</keyword>
<evidence type="ECO:0000313" key="8">
    <source>
        <dbReference type="EMBL" id="RHW27443.1"/>
    </source>
</evidence>
<keyword evidence="9" id="KW-1185">Reference proteome</keyword>
<gene>
    <name evidence="8" type="ORF">D0Z08_09870</name>
</gene>
<evidence type="ECO:0000256" key="1">
    <source>
        <dbReference type="ARBA" id="ARBA00001974"/>
    </source>
</evidence>
<reference evidence="8 9" key="1">
    <citation type="submission" date="2018-09" db="EMBL/GenBank/DDBJ databases">
        <title>Genome sequencing of Nocardioides immobilis CCTCC AB 2017083 for comparison to Nocardioides silvaticus.</title>
        <authorList>
            <person name="Li C."/>
            <person name="Wang G."/>
        </authorList>
    </citation>
    <scope>NUCLEOTIDE SEQUENCE [LARGE SCALE GENOMIC DNA]</scope>
    <source>
        <strain evidence="8 9">CCTCC AB 2017083</strain>
    </source>
</reference>
<evidence type="ECO:0000259" key="6">
    <source>
        <dbReference type="PROSITE" id="PS50006"/>
    </source>
</evidence>
<keyword evidence="5" id="KW-0472">Membrane</keyword>
<sequence>MTDPQIEIREVGQPPRVVSVDHALEIGRDHIGLRIADEGVSRRHLKLLPSPLGLSAVDLGSRNGTLLNGVPLVNRAELADGDVLRIGRTDLVVRLPMTATPVPAGPRVRAVASVGLVPAPPSLVAPPPTPSAAGSLVRRVLLGAETDPVFRTYTELPARVPVRVWRAVRVVSVVSYLALAGVLVVWPETGLRIFFGVVIPLLPVLFFLAPGIWRNICPLSSANQSARVLGFTLGRTAPQWIQERGYLLAMTLFFGIASARLAVFNDSGTATAVLLLCVIGAAFAGGVLFKGKSGWCSSICPLLPVQRLYGQTPFVLSPNSHCRPCLACTRNCYDFQPQLAQQADLHDPDARWHQPRRLFASALPGFILGFFVLLGRPELSTAETYGQLAIYVAASVGGFFALEAFLGISSGMVTALWGAVALNLFYWHGTPRAGEALSALLGVGDLSWLRWPVLGLVLPLTMLWLVRTYGAERRYLAETGVEEVTDLGMPVVPAAATPAATPAAEGPAAEVDFVEAATPVPASAGQSILDLAEGCGLAIEAGCRMGVCGADPVAVVDGADLLSPVEDEERSTLRRLGLAPNTRMACCARVSEGQVRVSLTPERGGAVGEAPPAVYDRSITSVVIIGTGVAGVTTADFVRRGHPDCEIHLVGAEPHLLYNRMAISRVVYGRTAMTGLPLLDEQWYDDHRLTTWQNTLATEVDLSRRVVVLGTGQRLFFDRLVLATGSRATTPLLPGFGGAGTFVLRTAEDGARIRAYAQRHAVRAAVVAGGGLLGLEAAHALGRLGLRVTVLERSDRLLARNIDPRASQLVHQHLTRTGIEVRYRVSAAALEGGSTLQRVRLSDGSELPAGLFLAAIGITPNIELAAGAGIAVDRGIVVDDRMRTSVAGVYAVGDAAQHDGAVLGLWPVAAKQAEVAAANLLGDHESLAADLPAMILKGVDLDLTAIGRVEPAPGDEVFTEDLPALPSYRRLLVHDGVVVGVLVLGPHPEFLAAATTAVKRGLSLDPVALARIRAGDWLAVRDAG</sequence>
<dbReference type="Proteomes" id="UP000283644">
    <property type="component" value="Unassembled WGS sequence"/>
</dbReference>
<evidence type="ECO:0000256" key="3">
    <source>
        <dbReference type="ARBA" id="ARBA00022630"/>
    </source>
</evidence>
<dbReference type="CDD" id="cd00060">
    <property type="entry name" value="FHA"/>
    <property type="match status" value="1"/>
</dbReference>
<evidence type="ECO:0000256" key="2">
    <source>
        <dbReference type="ARBA" id="ARBA00022553"/>
    </source>
</evidence>
<feature type="domain" description="2Fe-2S ferredoxin-type" evidence="7">
    <location>
        <begin position="509"/>
        <end position="603"/>
    </location>
</feature>
<dbReference type="Gene3D" id="2.60.200.20">
    <property type="match status" value="1"/>
</dbReference>
<dbReference type="RefSeq" id="WP_118925064.1">
    <property type="nucleotide sequence ID" value="NZ_QXGH01000013.1"/>
</dbReference>
<keyword evidence="4" id="KW-0274">FAD</keyword>
<keyword evidence="5" id="KW-0812">Transmembrane</keyword>
<dbReference type="Pfam" id="PF07992">
    <property type="entry name" value="Pyr_redox_2"/>
    <property type="match status" value="1"/>
</dbReference>
<dbReference type="PANTHER" id="PTHR43429:SF3">
    <property type="entry name" value="NITRITE REDUCTASE [NAD(P)H]"/>
    <property type="match status" value="1"/>
</dbReference>
<dbReference type="SUPFAM" id="SSF49879">
    <property type="entry name" value="SMAD/FHA domain"/>
    <property type="match status" value="1"/>
</dbReference>
<name>A0A417Y435_9ACTN</name>
<feature type="transmembrane region" description="Helical" evidence="5">
    <location>
        <begin position="193"/>
        <end position="213"/>
    </location>
</feature>
<evidence type="ECO:0000313" key="9">
    <source>
        <dbReference type="Proteomes" id="UP000283644"/>
    </source>
</evidence>
<dbReference type="OrthoDB" id="9768666at2"/>
<dbReference type="SUPFAM" id="SSF51905">
    <property type="entry name" value="FAD/NAD(P)-binding domain"/>
    <property type="match status" value="2"/>
</dbReference>
<dbReference type="InterPro" id="IPR036188">
    <property type="entry name" value="FAD/NAD-bd_sf"/>
</dbReference>
<dbReference type="GO" id="GO:0016491">
    <property type="term" value="F:oxidoreductase activity"/>
    <property type="evidence" value="ECO:0007669"/>
    <property type="project" value="InterPro"/>
</dbReference>
<feature type="transmembrane region" description="Helical" evidence="5">
    <location>
        <begin position="413"/>
        <end position="429"/>
    </location>
</feature>
<keyword evidence="2" id="KW-0597">Phosphoprotein</keyword>
<dbReference type="InterPro" id="IPR050260">
    <property type="entry name" value="FAD-bd_OxRdtase"/>
</dbReference>
<feature type="transmembrane region" description="Helical" evidence="5">
    <location>
        <begin position="358"/>
        <end position="376"/>
    </location>
</feature>
<feature type="transmembrane region" description="Helical" evidence="5">
    <location>
        <begin position="449"/>
        <end position="466"/>
    </location>
</feature>
<dbReference type="InterPro" id="IPR008984">
    <property type="entry name" value="SMAD_FHA_dom_sf"/>
</dbReference>
<dbReference type="InterPro" id="IPR012675">
    <property type="entry name" value="Beta-grasp_dom_sf"/>
</dbReference>
<protein>
    <submittedName>
        <fullName evidence="8">FHA domain-containing protein</fullName>
    </submittedName>
</protein>
<organism evidence="8 9">
    <name type="scientific">Nocardioides immobilis</name>
    <dbReference type="NCBI Taxonomy" id="2049295"/>
    <lineage>
        <taxon>Bacteria</taxon>
        <taxon>Bacillati</taxon>
        <taxon>Actinomycetota</taxon>
        <taxon>Actinomycetes</taxon>
        <taxon>Propionibacteriales</taxon>
        <taxon>Nocardioidaceae</taxon>
        <taxon>Nocardioides</taxon>
    </lineage>
</organism>
<dbReference type="PROSITE" id="PS50006">
    <property type="entry name" value="FHA_DOMAIN"/>
    <property type="match status" value="1"/>
</dbReference>
<dbReference type="SMART" id="SM00240">
    <property type="entry name" value="FHA"/>
    <property type="match status" value="1"/>
</dbReference>
<dbReference type="Pfam" id="PF00111">
    <property type="entry name" value="Fer2"/>
    <property type="match status" value="1"/>
</dbReference>
<dbReference type="Gene3D" id="3.50.50.60">
    <property type="entry name" value="FAD/NAD(P)-binding domain"/>
    <property type="match status" value="2"/>
</dbReference>
<dbReference type="Gene3D" id="3.10.20.30">
    <property type="match status" value="1"/>
</dbReference>
<dbReference type="CDD" id="cd00207">
    <property type="entry name" value="fer2"/>
    <property type="match status" value="1"/>
</dbReference>
<dbReference type="AlphaFoldDB" id="A0A417Y435"/>
<dbReference type="PANTHER" id="PTHR43429">
    <property type="entry name" value="PYRIDINE NUCLEOTIDE-DISULFIDE OXIDOREDUCTASE DOMAIN-CONTAINING"/>
    <property type="match status" value="1"/>
</dbReference>
<keyword evidence="3" id="KW-0285">Flavoprotein</keyword>
<dbReference type="InterPro" id="IPR036010">
    <property type="entry name" value="2Fe-2S_ferredoxin-like_sf"/>
</dbReference>
<dbReference type="PRINTS" id="PR00411">
    <property type="entry name" value="PNDRDTASEI"/>
</dbReference>
<proteinExistence type="predicted"/>
<dbReference type="EMBL" id="QXGH01000013">
    <property type="protein sequence ID" value="RHW27443.1"/>
    <property type="molecule type" value="Genomic_DNA"/>
</dbReference>
<evidence type="ECO:0000259" key="7">
    <source>
        <dbReference type="PROSITE" id="PS51085"/>
    </source>
</evidence>
<feature type="transmembrane region" description="Helical" evidence="5">
    <location>
        <begin position="269"/>
        <end position="289"/>
    </location>
</feature>
<feature type="transmembrane region" description="Helical" evidence="5">
    <location>
        <begin position="245"/>
        <end position="263"/>
    </location>
</feature>
<feature type="transmembrane region" description="Helical" evidence="5">
    <location>
        <begin position="167"/>
        <end position="187"/>
    </location>
</feature>
<evidence type="ECO:0000256" key="5">
    <source>
        <dbReference type="SAM" id="Phobius"/>
    </source>
</evidence>
<dbReference type="Pfam" id="PF00498">
    <property type="entry name" value="FHA"/>
    <property type="match status" value="1"/>
</dbReference>
<comment type="cofactor">
    <cofactor evidence="1">
        <name>FAD</name>
        <dbReference type="ChEBI" id="CHEBI:57692"/>
    </cofactor>
</comment>
<dbReference type="PROSITE" id="PS51085">
    <property type="entry name" value="2FE2S_FER_2"/>
    <property type="match status" value="1"/>
</dbReference>
<comment type="caution">
    <text evidence="8">The sequence shown here is derived from an EMBL/GenBank/DDBJ whole genome shotgun (WGS) entry which is preliminary data.</text>
</comment>
<dbReference type="InterPro" id="IPR001041">
    <property type="entry name" value="2Fe-2S_ferredoxin-type"/>
</dbReference>
<accession>A0A417Y435</accession>
<dbReference type="SUPFAM" id="SSF54292">
    <property type="entry name" value="2Fe-2S ferredoxin-like"/>
    <property type="match status" value="1"/>
</dbReference>
<dbReference type="InterPro" id="IPR000253">
    <property type="entry name" value="FHA_dom"/>
</dbReference>
<evidence type="ECO:0000256" key="4">
    <source>
        <dbReference type="ARBA" id="ARBA00022827"/>
    </source>
</evidence>
<dbReference type="PRINTS" id="PR00368">
    <property type="entry name" value="FADPNR"/>
</dbReference>
<feature type="domain" description="FHA" evidence="6">
    <location>
        <begin position="9"/>
        <end position="72"/>
    </location>
</feature>
<dbReference type="InterPro" id="IPR023753">
    <property type="entry name" value="FAD/NAD-binding_dom"/>
</dbReference>
<dbReference type="GO" id="GO:0051536">
    <property type="term" value="F:iron-sulfur cluster binding"/>
    <property type="evidence" value="ECO:0007669"/>
    <property type="project" value="InterPro"/>
</dbReference>